<proteinExistence type="predicted"/>
<dbReference type="Proteomes" id="UP000886800">
    <property type="component" value="Unassembled WGS sequence"/>
</dbReference>
<dbReference type="GO" id="GO:0005509">
    <property type="term" value="F:calcium ion binding"/>
    <property type="evidence" value="ECO:0007669"/>
    <property type="project" value="UniProtKB-UniRule"/>
</dbReference>
<keyword evidence="6 14" id="KW-0106">Calcium</keyword>
<dbReference type="GO" id="GO:0030435">
    <property type="term" value="P:sporulation resulting in formation of a cellular spore"/>
    <property type="evidence" value="ECO:0007669"/>
    <property type="project" value="UniProtKB-UniRule"/>
</dbReference>
<dbReference type="AlphaFoldDB" id="A0A9D1WPQ2"/>
<dbReference type="InterPro" id="IPR050595">
    <property type="entry name" value="Bact_response_regulator"/>
</dbReference>
<dbReference type="GO" id="GO:0003677">
    <property type="term" value="F:DNA binding"/>
    <property type="evidence" value="ECO:0007669"/>
    <property type="project" value="UniProtKB-KW"/>
</dbReference>
<comment type="function">
    <text evidence="13 14">May play the central regulatory role in sporulation. It may be an element of the effector pathway responsible for the activation of sporulation genes in response to nutritional stress. Spo0A may act in concert with spo0H (a sigma factor) to control the expression of some genes that are critical to the sporulation process.</text>
</comment>
<evidence type="ECO:0000313" key="17">
    <source>
        <dbReference type="EMBL" id="HIX64974.1"/>
    </source>
</evidence>
<evidence type="ECO:0000256" key="2">
    <source>
        <dbReference type="ARBA" id="ARBA00018672"/>
    </source>
</evidence>
<evidence type="ECO:0000256" key="3">
    <source>
        <dbReference type="ARBA" id="ARBA00022490"/>
    </source>
</evidence>
<evidence type="ECO:0000256" key="1">
    <source>
        <dbReference type="ARBA" id="ARBA00004496"/>
    </source>
</evidence>
<keyword evidence="5" id="KW-0597">Phosphoprotein</keyword>
<evidence type="ECO:0000259" key="16">
    <source>
        <dbReference type="PROSITE" id="PS50110"/>
    </source>
</evidence>
<evidence type="ECO:0000256" key="11">
    <source>
        <dbReference type="ARBA" id="ARBA00023159"/>
    </source>
</evidence>
<gene>
    <name evidence="17" type="primary">spo0A</name>
    <name evidence="17" type="ORF">H9736_01860</name>
</gene>
<evidence type="ECO:0000256" key="15">
    <source>
        <dbReference type="PROSITE-ProRule" id="PRU00169"/>
    </source>
</evidence>
<dbReference type="InterPro" id="IPR001789">
    <property type="entry name" value="Sig_transdc_resp-reg_receiver"/>
</dbReference>
<reference evidence="17" key="2">
    <citation type="submission" date="2021-04" db="EMBL/GenBank/DDBJ databases">
        <authorList>
            <person name="Gilroy R."/>
        </authorList>
    </citation>
    <scope>NUCLEOTIDE SEQUENCE</scope>
    <source>
        <strain evidence="17">CHK188-5543</strain>
    </source>
</reference>
<keyword evidence="4 14" id="KW-0678">Repressor</keyword>
<dbReference type="Pfam" id="PF08769">
    <property type="entry name" value="Spo0A_C"/>
    <property type="match status" value="1"/>
</dbReference>
<dbReference type="InterPro" id="IPR014879">
    <property type="entry name" value="Spo0A_C"/>
</dbReference>
<keyword evidence="7 14" id="KW-0749">Sporulation</keyword>
<evidence type="ECO:0000313" key="18">
    <source>
        <dbReference type="Proteomes" id="UP000886800"/>
    </source>
</evidence>
<dbReference type="GO" id="GO:0005737">
    <property type="term" value="C:cytoplasm"/>
    <property type="evidence" value="ECO:0007669"/>
    <property type="project" value="UniProtKB-SubCell"/>
</dbReference>
<dbReference type="InterPro" id="IPR036388">
    <property type="entry name" value="WH-like_DNA-bd_sf"/>
</dbReference>
<comment type="caution">
    <text evidence="17">The sequence shown here is derived from an EMBL/GenBank/DDBJ whole genome shotgun (WGS) entry which is preliminary data.</text>
</comment>
<dbReference type="InterPro" id="IPR016032">
    <property type="entry name" value="Sig_transdc_resp-reg_C-effctor"/>
</dbReference>
<keyword evidence="12 14" id="KW-0804">Transcription</keyword>
<dbReference type="GO" id="GO:0000160">
    <property type="term" value="P:phosphorelay signal transduction system"/>
    <property type="evidence" value="ECO:0007669"/>
    <property type="project" value="UniProtKB-UniRule"/>
</dbReference>
<dbReference type="PROSITE" id="PS50110">
    <property type="entry name" value="RESPONSE_REGULATORY"/>
    <property type="match status" value="1"/>
</dbReference>
<dbReference type="SUPFAM" id="SSF46894">
    <property type="entry name" value="C-terminal effector domain of the bipartite response regulators"/>
    <property type="match status" value="1"/>
</dbReference>
<dbReference type="PIRSF" id="PIRSF002937">
    <property type="entry name" value="Res_reg_Spo0A"/>
    <property type="match status" value="1"/>
</dbReference>
<comment type="subcellular location">
    <subcellularLocation>
        <location evidence="1 14">Cytoplasm</location>
    </subcellularLocation>
</comment>
<comment type="caution">
    <text evidence="15">Lacks conserved residue(s) required for the propagation of feature annotation.</text>
</comment>
<evidence type="ECO:0000256" key="12">
    <source>
        <dbReference type="ARBA" id="ARBA00023163"/>
    </source>
</evidence>
<dbReference type="SMART" id="SM00448">
    <property type="entry name" value="REC"/>
    <property type="match status" value="1"/>
</dbReference>
<keyword evidence="11 14" id="KW-0010">Activator</keyword>
<accession>A0A9D1WPQ2</accession>
<evidence type="ECO:0000256" key="5">
    <source>
        <dbReference type="ARBA" id="ARBA00022553"/>
    </source>
</evidence>
<keyword evidence="9 14" id="KW-0805">Transcription regulation</keyword>
<dbReference type="Gene3D" id="3.40.50.2300">
    <property type="match status" value="1"/>
</dbReference>
<evidence type="ECO:0000256" key="6">
    <source>
        <dbReference type="ARBA" id="ARBA00022837"/>
    </source>
</evidence>
<keyword evidence="3 14" id="KW-0963">Cytoplasm</keyword>
<dbReference type="InterPro" id="IPR012052">
    <property type="entry name" value="Spore_0_A"/>
</dbReference>
<dbReference type="GO" id="GO:0042173">
    <property type="term" value="P:regulation of sporulation resulting in formation of a cellular spore"/>
    <property type="evidence" value="ECO:0007669"/>
    <property type="project" value="InterPro"/>
</dbReference>
<dbReference type="NCBIfam" id="TIGR02875">
    <property type="entry name" value="spore_0_A"/>
    <property type="match status" value="1"/>
</dbReference>
<evidence type="ECO:0000256" key="4">
    <source>
        <dbReference type="ARBA" id="ARBA00022491"/>
    </source>
</evidence>
<name>A0A9D1WPQ2_9FIRM</name>
<evidence type="ECO:0000256" key="8">
    <source>
        <dbReference type="ARBA" id="ARBA00023012"/>
    </source>
</evidence>
<evidence type="ECO:0000256" key="7">
    <source>
        <dbReference type="ARBA" id="ARBA00022969"/>
    </source>
</evidence>
<evidence type="ECO:0000256" key="14">
    <source>
        <dbReference type="PIRNR" id="PIRNR002937"/>
    </source>
</evidence>
<organism evidence="17 18">
    <name type="scientific">Candidatus Anaerotruncus excrementipullorum</name>
    <dbReference type="NCBI Taxonomy" id="2838465"/>
    <lineage>
        <taxon>Bacteria</taxon>
        <taxon>Bacillati</taxon>
        <taxon>Bacillota</taxon>
        <taxon>Clostridia</taxon>
        <taxon>Eubacteriales</taxon>
        <taxon>Oscillospiraceae</taxon>
        <taxon>Anaerotruncus</taxon>
    </lineage>
</organism>
<evidence type="ECO:0000256" key="9">
    <source>
        <dbReference type="ARBA" id="ARBA00023015"/>
    </source>
</evidence>
<dbReference type="CDD" id="cd00156">
    <property type="entry name" value="REC"/>
    <property type="match status" value="1"/>
</dbReference>
<dbReference type="SUPFAM" id="SSF52172">
    <property type="entry name" value="CheY-like"/>
    <property type="match status" value="1"/>
</dbReference>
<dbReference type="Gene3D" id="1.10.10.10">
    <property type="entry name" value="Winged helix-like DNA-binding domain superfamily/Winged helix DNA-binding domain"/>
    <property type="match status" value="1"/>
</dbReference>
<dbReference type="PANTHER" id="PTHR44591">
    <property type="entry name" value="STRESS RESPONSE REGULATOR PROTEIN 1"/>
    <property type="match status" value="1"/>
</dbReference>
<keyword evidence="14" id="KW-0479">Metal-binding</keyword>
<dbReference type="GO" id="GO:0003700">
    <property type="term" value="F:DNA-binding transcription factor activity"/>
    <property type="evidence" value="ECO:0007669"/>
    <property type="project" value="InterPro"/>
</dbReference>
<feature type="domain" description="Response regulatory" evidence="16">
    <location>
        <begin position="6"/>
        <end position="123"/>
    </location>
</feature>
<sequence>MREAKLVIIVESEGGYSGKCGSLLKSYGLQVLTCPRDGAKVLQCIKQEQPDVVLLELFMPKLDALEVVRLLKKDPPPTMPQFLVTSAFMNSHLEQEAMEAGVSYCFLQPYDPEMMAERIAHIAKAPAQQQSGVSRADLELIITEIIHQIGVPAHIKGYHYVRESIALAVENPEILHSVTKQLYPEVAKQFHTTASRVERAIRHAIEVAWDRGDVDTLNSYFGYTIHNGRGKPTNSEFVAMIADKIQLKLRKAY</sequence>
<evidence type="ECO:0000256" key="10">
    <source>
        <dbReference type="ARBA" id="ARBA00023125"/>
    </source>
</evidence>
<evidence type="ECO:0000256" key="13">
    <source>
        <dbReference type="ARBA" id="ARBA00024867"/>
    </source>
</evidence>
<keyword evidence="8 14" id="KW-0902">Two-component regulatory system</keyword>
<dbReference type="GO" id="GO:0051606">
    <property type="term" value="P:detection of stimulus"/>
    <property type="evidence" value="ECO:0007669"/>
    <property type="project" value="UniProtKB-UniRule"/>
</dbReference>
<dbReference type="Pfam" id="PF00072">
    <property type="entry name" value="Response_reg"/>
    <property type="match status" value="1"/>
</dbReference>
<reference evidence="17" key="1">
    <citation type="journal article" date="2021" name="PeerJ">
        <title>Extensive microbial diversity within the chicken gut microbiome revealed by metagenomics and culture.</title>
        <authorList>
            <person name="Gilroy R."/>
            <person name="Ravi A."/>
            <person name="Getino M."/>
            <person name="Pursley I."/>
            <person name="Horton D.L."/>
            <person name="Alikhan N.F."/>
            <person name="Baker D."/>
            <person name="Gharbi K."/>
            <person name="Hall N."/>
            <person name="Watson M."/>
            <person name="Adriaenssens E.M."/>
            <person name="Foster-Nyarko E."/>
            <person name="Jarju S."/>
            <person name="Secka A."/>
            <person name="Antonio M."/>
            <person name="Oren A."/>
            <person name="Chaudhuri R.R."/>
            <person name="La Ragione R."/>
            <person name="Hildebrand F."/>
            <person name="Pallen M.J."/>
        </authorList>
    </citation>
    <scope>NUCLEOTIDE SEQUENCE</scope>
    <source>
        <strain evidence="17">CHK188-5543</strain>
    </source>
</reference>
<comment type="cofactor">
    <cofactor evidence="14">
        <name>Ca(2+)</name>
        <dbReference type="ChEBI" id="CHEBI:29108"/>
    </cofactor>
    <text evidence="14">Binds 1 Ca(2+) ion per subunit.</text>
</comment>
<dbReference type="EMBL" id="DXES01000037">
    <property type="protein sequence ID" value="HIX64974.1"/>
    <property type="molecule type" value="Genomic_DNA"/>
</dbReference>
<dbReference type="InterPro" id="IPR011006">
    <property type="entry name" value="CheY-like_superfamily"/>
</dbReference>
<keyword evidence="10 14" id="KW-0238">DNA-binding</keyword>
<dbReference type="PANTHER" id="PTHR44591:SF3">
    <property type="entry name" value="RESPONSE REGULATORY DOMAIN-CONTAINING PROTEIN"/>
    <property type="match status" value="1"/>
</dbReference>
<protein>
    <recommendedName>
        <fullName evidence="2 14">Stage 0 sporulation protein A homolog</fullName>
    </recommendedName>
</protein>